<accession>A0A7J9UV95</accession>
<reference evidence="2 3" key="1">
    <citation type="submission" date="2019-10" db="EMBL/GenBank/DDBJ databases">
        <title>Georgenia wutianyii sp. nov. and Georgenia yuyongxinii sp. nov. isolated from plateau pika (Ochotona curzoniae) in the Qinghai-Tibet plateau of China.</title>
        <authorList>
            <person name="Tian Z."/>
        </authorList>
    </citation>
    <scope>NUCLEOTIDE SEQUENCE [LARGE SCALE GENOMIC DNA]</scope>
    <source>
        <strain evidence="2 3">JCM 15130</strain>
    </source>
</reference>
<dbReference type="Gene3D" id="3.30.1540.10">
    <property type="entry name" value="formyl-coa transferase, domain 3"/>
    <property type="match status" value="1"/>
</dbReference>
<protein>
    <submittedName>
        <fullName evidence="2">CoA transferase</fullName>
    </submittedName>
</protein>
<dbReference type="RefSeq" id="WP_152231185.1">
    <property type="nucleotide sequence ID" value="NZ_BAAAOT010000037.1"/>
</dbReference>
<dbReference type="Proteomes" id="UP000429644">
    <property type="component" value="Unassembled WGS sequence"/>
</dbReference>
<dbReference type="InterPro" id="IPR044855">
    <property type="entry name" value="CoA-Trfase_III_dom3_sf"/>
</dbReference>
<gene>
    <name evidence="2" type="ORF">GB882_07585</name>
</gene>
<dbReference type="AlphaFoldDB" id="A0A7J9UV95"/>
<dbReference type="InterPro" id="IPR003673">
    <property type="entry name" value="CoA-Trfase_fam_III"/>
</dbReference>
<dbReference type="PANTHER" id="PTHR48228:SF5">
    <property type="entry name" value="ALPHA-METHYLACYL-COA RACEMASE"/>
    <property type="match status" value="1"/>
</dbReference>
<feature type="region of interest" description="Disordered" evidence="1">
    <location>
        <begin position="337"/>
        <end position="358"/>
    </location>
</feature>
<dbReference type="InterPro" id="IPR023606">
    <property type="entry name" value="CoA-Trfase_III_dom_1_sf"/>
</dbReference>
<comment type="caution">
    <text evidence="2">The sequence shown here is derived from an EMBL/GenBank/DDBJ whole genome shotgun (WGS) entry which is preliminary data.</text>
</comment>
<dbReference type="PANTHER" id="PTHR48228">
    <property type="entry name" value="SUCCINYL-COA--D-CITRAMALATE COA-TRANSFERASE"/>
    <property type="match status" value="1"/>
</dbReference>
<sequence length="386" mass="41465">MTEIGKVARGGPLDGLRVIEMGGIGPGPFAAMLLADMGADVIRVDRPGRVADERTTAADVLQRGRRSIVLDLRCEEAVEALRHLVDRAGVLIEGFRPGVMERLGLGPAQCHVSNPRLVYGRMTGWGQDGPWATMAGHDVNYIALAGALHPLGRQGEPPAVPVNLLGDFGAGSLYLVAGVLAALWEAGRSGRGQVVDAAIVDGAASLTTMLHGMLATGGWRDERGVNLLDTGRPWYDVYETADGGWMSVGALEVKFYAEFAARLGLPDDLVRRPGPNEWPRLRAAIADSFRRRTRAEWETVFEGTDACVAPVLGLKEVAEHPHLRARQTFVEIQGVRQPAPAPRFDRTPGAVQSPPARRGQHTAEVLTEWQVPAVRDLLASGAAIQD</sequence>
<evidence type="ECO:0000313" key="3">
    <source>
        <dbReference type="Proteomes" id="UP000429644"/>
    </source>
</evidence>
<dbReference type="Pfam" id="PF02515">
    <property type="entry name" value="CoA_transf_3"/>
    <property type="match status" value="1"/>
</dbReference>
<dbReference type="InterPro" id="IPR050509">
    <property type="entry name" value="CoA-transferase_III"/>
</dbReference>
<dbReference type="GO" id="GO:0016740">
    <property type="term" value="F:transferase activity"/>
    <property type="evidence" value="ECO:0007669"/>
    <property type="project" value="UniProtKB-KW"/>
</dbReference>
<keyword evidence="3" id="KW-1185">Reference proteome</keyword>
<dbReference type="SUPFAM" id="SSF89796">
    <property type="entry name" value="CoA-transferase family III (CaiB/BaiF)"/>
    <property type="match status" value="1"/>
</dbReference>
<organism evidence="2 3">
    <name type="scientific">Georgenia ruanii</name>
    <dbReference type="NCBI Taxonomy" id="348442"/>
    <lineage>
        <taxon>Bacteria</taxon>
        <taxon>Bacillati</taxon>
        <taxon>Actinomycetota</taxon>
        <taxon>Actinomycetes</taxon>
        <taxon>Micrococcales</taxon>
        <taxon>Bogoriellaceae</taxon>
        <taxon>Georgenia</taxon>
    </lineage>
</organism>
<proteinExistence type="predicted"/>
<dbReference type="EMBL" id="WHPD01001648">
    <property type="protein sequence ID" value="MPV88526.1"/>
    <property type="molecule type" value="Genomic_DNA"/>
</dbReference>
<dbReference type="Gene3D" id="3.30.60.110">
    <property type="match status" value="1"/>
</dbReference>
<dbReference type="OrthoDB" id="9797653at2"/>
<name>A0A7J9UV95_9MICO</name>
<evidence type="ECO:0000313" key="2">
    <source>
        <dbReference type="EMBL" id="MPV88526.1"/>
    </source>
</evidence>
<dbReference type="Gene3D" id="3.40.50.10540">
    <property type="entry name" value="Crotonobetainyl-coa:carnitine coa-transferase, domain 1"/>
    <property type="match status" value="1"/>
</dbReference>
<keyword evidence="2" id="KW-0808">Transferase</keyword>
<evidence type="ECO:0000256" key="1">
    <source>
        <dbReference type="SAM" id="MobiDB-lite"/>
    </source>
</evidence>